<feature type="transmembrane region" description="Helical" evidence="1">
    <location>
        <begin position="77"/>
        <end position="96"/>
    </location>
</feature>
<keyword evidence="1" id="KW-0812">Transmembrane</keyword>
<dbReference type="eggNOG" id="ENOG50336T7">
    <property type="taxonomic scope" value="Bacteria"/>
</dbReference>
<evidence type="ECO:0000256" key="1">
    <source>
        <dbReference type="SAM" id="Phobius"/>
    </source>
</evidence>
<evidence type="ECO:0000313" key="3">
    <source>
        <dbReference type="Proteomes" id="UP000001887"/>
    </source>
</evidence>
<reference evidence="2 3" key="1">
    <citation type="journal article" date="2009" name="Stand. Genomic Sci.">
        <title>Complete genome sequence of Pirellula staleyi type strain (ATCC 27377).</title>
        <authorList>
            <person name="Clum A."/>
            <person name="Tindall B.J."/>
            <person name="Sikorski J."/>
            <person name="Ivanova N."/>
            <person name="Mavrommatis K."/>
            <person name="Lucas S."/>
            <person name="Glavina del Rio T."/>
            <person name="Nolan M."/>
            <person name="Chen F."/>
            <person name="Tice H."/>
            <person name="Pitluck S."/>
            <person name="Cheng J.F."/>
            <person name="Chertkov O."/>
            <person name="Brettin T."/>
            <person name="Han C."/>
            <person name="Detter J.C."/>
            <person name="Kuske C."/>
            <person name="Bruce D."/>
            <person name="Goodwin L."/>
            <person name="Ovchinikova G."/>
            <person name="Pati A."/>
            <person name="Mikhailova N."/>
            <person name="Chen A."/>
            <person name="Palaniappan K."/>
            <person name="Land M."/>
            <person name="Hauser L."/>
            <person name="Chang Y.J."/>
            <person name="Jeffries C.D."/>
            <person name="Chain P."/>
            <person name="Rohde M."/>
            <person name="Goker M."/>
            <person name="Bristow J."/>
            <person name="Eisen J.A."/>
            <person name="Markowitz V."/>
            <person name="Hugenholtz P."/>
            <person name="Kyrpides N.C."/>
            <person name="Klenk H.P."/>
            <person name="Lapidus A."/>
        </authorList>
    </citation>
    <scope>NUCLEOTIDE SEQUENCE [LARGE SCALE GENOMIC DNA]</scope>
    <source>
        <strain evidence="3">ATCC 27377 / DSM 6068 / ICPB 4128</strain>
    </source>
</reference>
<dbReference type="AlphaFoldDB" id="D2QWV2"/>
<dbReference type="STRING" id="530564.Psta_1379"/>
<feature type="transmembrane region" description="Helical" evidence="1">
    <location>
        <begin position="108"/>
        <end position="128"/>
    </location>
</feature>
<gene>
    <name evidence="2" type="ordered locus">Psta_1379</name>
</gene>
<proteinExistence type="predicted"/>
<organism evidence="2 3">
    <name type="scientific">Pirellula staleyi (strain ATCC 27377 / DSM 6068 / ICPB 4128)</name>
    <name type="common">Pirella staleyi</name>
    <dbReference type="NCBI Taxonomy" id="530564"/>
    <lineage>
        <taxon>Bacteria</taxon>
        <taxon>Pseudomonadati</taxon>
        <taxon>Planctomycetota</taxon>
        <taxon>Planctomycetia</taxon>
        <taxon>Pirellulales</taxon>
        <taxon>Pirellulaceae</taxon>
        <taxon>Pirellula</taxon>
    </lineage>
</organism>
<keyword evidence="3" id="KW-1185">Reference proteome</keyword>
<protein>
    <recommendedName>
        <fullName evidence="4">Signal peptidase I</fullName>
    </recommendedName>
</protein>
<dbReference type="InterPro" id="IPR043739">
    <property type="entry name" value="DUF5684"/>
</dbReference>
<sequence length="134" mass="14453">MNLLLPLFAQDDGGGGAIVVLLSLFCMLIVPLAILGVVLAGMWKVFEKAGQPGWAAIVPIYNTYVLVVEIAKMDIMWFVLLLVPCVQYVAVFVIMIKVAKKYGQGDGFGIGMALLPFIFIPILGFGSARYNPSA</sequence>
<feature type="transmembrane region" description="Helical" evidence="1">
    <location>
        <begin position="53"/>
        <end position="71"/>
    </location>
</feature>
<dbReference type="KEGG" id="psl:Psta_1379"/>
<keyword evidence="1" id="KW-1133">Transmembrane helix</keyword>
<dbReference type="Pfam" id="PF18936">
    <property type="entry name" value="DUF5684"/>
    <property type="match status" value="1"/>
</dbReference>
<name>D2QWV2_PIRSD</name>
<dbReference type="EMBL" id="CP001848">
    <property type="protein sequence ID" value="ADB16056.1"/>
    <property type="molecule type" value="Genomic_DNA"/>
</dbReference>
<evidence type="ECO:0008006" key="4">
    <source>
        <dbReference type="Google" id="ProtNLM"/>
    </source>
</evidence>
<feature type="transmembrane region" description="Helical" evidence="1">
    <location>
        <begin position="15"/>
        <end position="41"/>
    </location>
</feature>
<evidence type="ECO:0000313" key="2">
    <source>
        <dbReference type="EMBL" id="ADB16056.1"/>
    </source>
</evidence>
<accession>D2QWV2</accession>
<dbReference type="Proteomes" id="UP000001887">
    <property type="component" value="Chromosome"/>
</dbReference>
<dbReference type="HOGENOM" id="CLU_139141_1_0_0"/>
<keyword evidence="1" id="KW-0472">Membrane</keyword>